<keyword evidence="8" id="KW-0413">Isomerase</keyword>
<dbReference type="GO" id="GO:0006094">
    <property type="term" value="P:gluconeogenesis"/>
    <property type="evidence" value="ECO:0007669"/>
    <property type="project" value="UniProtKB-KW"/>
</dbReference>
<proteinExistence type="inferred from homology"/>
<dbReference type="AlphaFoldDB" id="A0A381U417"/>
<accession>A0A381U417</accession>
<evidence type="ECO:0000256" key="5">
    <source>
        <dbReference type="ARBA" id="ARBA00022432"/>
    </source>
</evidence>
<dbReference type="InterPro" id="IPR022896">
    <property type="entry name" value="TrioseP_Isoase_bac/euk"/>
</dbReference>
<keyword evidence="7" id="KW-0324">Glycolysis</keyword>
<dbReference type="NCBIfam" id="TIGR00419">
    <property type="entry name" value="tim"/>
    <property type="match status" value="1"/>
</dbReference>
<dbReference type="InterPro" id="IPR013785">
    <property type="entry name" value="Aldolase_TIM"/>
</dbReference>
<dbReference type="InterPro" id="IPR035990">
    <property type="entry name" value="TIM_sf"/>
</dbReference>
<keyword evidence="5" id="KW-0312">Gluconeogenesis</keyword>
<dbReference type="InterPro" id="IPR020861">
    <property type="entry name" value="Triosephosphate_isomerase_AS"/>
</dbReference>
<dbReference type="EC" id="5.3.1.1" evidence="4"/>
<evidence type="ECO:0000256" key="9">
    <source>
        <dbReference type="ARBA" id="ARBA00060517"/>
    </source>
</evidence>
<evidence type="ECO:0000313" key="10">
    <source>
        <dbReference type="EMBL" id="SVA23000.1"/>
    </source>
</evidence>
<evidence type="ECO:0000256" key="7">
    <source>
        <dbReference type="ARBA" id="ARBA00023152"/>
    </source>
</evidence>
<dbReference type="PANTHER" id="PTHR21139:SF42">
    <property type="entry name" value="TRIOSEPHOSPHATE ISOMERASE"/>
    <property type="match status" value="1"/>
</dbReference>
<dbReference type="GO" id="GO:0046166">
    <property type="term" value="P:glyceraldehyde-3-phosphate biosynthetic process"/>
    <property type="evidence" value="ECO:0007669"/>
    <property type="project" value="TreeGrafter"/>
</dbReference>
<dbReference type="EMBL" id="UINC01005700">
    <property type="protein sequence ID" value="SVA23000.1"/>
    <property type="molecule type" value="Genomic_DNA"/>
</dbReference>
<dbReference type="GO" id="GO:0006096">
    <property type="term" value="P:glycolytic process"/>
    <property type="evidence" value="ECO:0007669"/>
    <property type="project" value="UniProtKB-KW"/>
</dbReference>
<name>A0A381U417_9ZZZZ</name>
<keyword evidence="6" id="KW-0963">Cytoplasm</keyword>
<dbReference type="FunFam" id="3.20.20.70:FF:000020">
    <property type="entry name" value="Triosephosphate isomerase"/>
    <property type="match status" value="1"/>
</dbReference>
<dbReference type="GO" id="GO:0019563">
    <property type="term" value="P:glycerol catabolic process"/>
    <property type="evidence" value="ECO:0007669"/>
    <property type="project" value="TreeGrafter"/>
</dbReference>
<dbReference type="CDD" id="cd00311">
    <property type="entry name" value="TIM"/>
    <property type="match status" value="1"/>
</dbReference>
<organism evidence="10">
    <name type="scientific">marine metagenome</name>
    <dbReference type="NCBI Taxonomy" id="408172"/>
    <lineage>
        <taxon>unclassified sequences</taxon>
        <taxon>metagenomes</taxon>
        <taxon>ecological metagenomes</taxon>
    </lineage>
</organism>
<comment type="pathway">
    <text evidence="1">Carbohydrate biosynthesis; gluconeogenesis.</text>
</comment>
<reference evidence="10" key="1">
    <citation type="submission" date="2018-05" db="EMBL/GenBank/DDBJ databases">
        <authorList>
            <person name="Lanie J.A."/>
            <person name="Ng W.-L."/>
            <person name="Kazmierczak K.M."/>
            <person name="Andrzejewski T.M."/>
            <person name="Davidsen T.M."/>
            <person name="Wayne K.J."/>
            <person name="Tettelin H."/>
            <person name="Glass J.I."/>
            <person name="Rusch D."/>
            <person name="Podicherti R."/>
            <person name="Tsui H.-C.T."/>
            <person name="Winkler M.E."/>
        </authorList>
    </citation>
    <scope>NUCLEOTIDE SEQUENCE</scope>
</reference>
<gene>
    <name evidence="10" type="ORF">METZ01_LOCUS75854</name>
</gene>
<protein>
    <recommendedName>
        <fullName evidence="4">triose-phosphate isomerase</fullName>
        <ecNumber evidence="4">5.3.1.1</ecNumber>
    </recommendedName>
</protein>
<dbReference type="Pfam" id="PF00121">
    <property type="entry name" value="TIM"/>
    <property type="match status" value="1"/>
</dbReference>
<sequence length="254" mass="26345">MSERTPFIIGNWKMYKTVAEAREALAVLRDGVRNIDGVDCGVAPSFPALESCASTITGSDIVLAGQNLYPGDEGAFTGEVSAPMLKAAGATHVIIGHSERRHIFGEDDTLIARKVKSAVDQNLIPILCVGETQEQREADETAAVVTAQLAGGLAKVKSAGLLDLVVAYEPVWAIGTGLTATPAQAQEVHGLIREFLGDFLGAASAQETRIQYGGSVKPSNAAELLTERDIDGALVGGASLDPSSFAAIVEAAAG</sequence>
<evidence type="ECO:0000256" key="8">
    <source>
        <dbReference type="ARBA" id="ARBA00023235"/>
    </source>
</evidence>
<dbReference type="InterPro" id="IPR000652">
    <property type="entry name" value="Triosephosphate_isomerase"/>
</dbReference>
<evidence type="ECO:0000256" key="1">
    <source>
        <dbReference type="ARBA" id="ARBA00004742"/>
    </source>
</evidence>
<comment type="subunit">
    <text evidence="3">Homodimer.</text>
</comment>
<dbReference type="PANTHER" id="PTHR21139">
    <property type="entry name" value="TRIOSEPHOSPHATE ISOMERASE"/>
    <property type="match status" value="1"/>
</dbReference>
<dbReference type="GO" id="GO:0004807">
    <property type="term" value="F:triose-phosphate isomerase activity"/>
    <property type="evidence" value="ECO:0007669"/>
    <property type="project" value="UniProtKB-EC"/>
</dbReference>
<dbReference type="PROSITE" id="PS51440">
    <property type="entry name" value="TIM_2"/>
    <property type="match status" value="1"/>
</dbReference>
<comment type="similarity">
    <text evidence="2">Belongs to the triosephosphate isomerase family.</text>
</comment>
<dbReference type="Gene3D" id="3.20.20.70">
    <property type="entry name" value="Aldolase class I"/>
    <property type="match status" value="1"/>
</dbReference>
<dbReference type="GO" id="GO:0005829">
    <property type="term" value="C:cytosol"/>
    <property type="evidence" value="ECO:0007669"/>
    <property type="project" value="TreeGrafter"/>
</dbReference>
<evidence type="ECO:0000256" key="4">
    <source>
        <dbReference type="ARBA" id="ARBA00011940"/>
    </source>
</evidence>
<comment type="pathway">
    <text evidence="9">Carbohydrate degradation; glycolysis.</text>
</comment>
<evidence type="ECO:0000256" key="2">
    <source>
        <dbReference type="ARBA" id="ARBA00007422"/>
    </source>
</evidence>
<dbReference type="PROSITE" id="PS00171">
    <property type="entry name" value="TIM_1"/>
    <property type="match status" value="1"/>
</dbReference>
<dbReference type="HAMAP" id="MF_00147_B">
    <property type="entry name" value="TIM_B"/>
    <property type="match status" value="1"/>
</dbReference>
<evidence type="ECO:0000256" key="3">
    <source>
        <dbReference type="ARBA" id="ARBA00011738"/>
    </source>
</evidence>
<evidence type="ECO:0000256" key="6">
    <source>
        <dbReference type="ARBA" id="ARBA00022490"/>
    </source>
</evidence>
<dbReference type="SUPFAM" id="SSF51351">
    <property type="entry name" value="Triosephosphate isomerase (TIM)"/>
    <property type="match status" value="1"/>
</dbReference>